<keyword evidence="1" id="KW-0238">DNA-binding</keyword>
<dbReference type="CDD" id="cd00338">
    <property type="entry name" value="Ser_Recombinase"/>
    <property type="match status" value="1"/>
</dbReference>
<feature type="coiled-coil region" evidence="3">
    <location>
        <begin position="406"/>
        <end position="468"/>
    </location>
</feature>
<reference evidence="7 8" key="1">
    <citation type="submission" date="2016-04" db="EMBL/GenBank/DDBJ databases">
        <title>Complete genome sequence and analysis of deep-sea sediment isolate, Amycolatopsis sp. WP1.</title>
        <authorList>
            <person name="Wang H."/>
            <person name="Chen S."/>
            <person name="Wu Q."/>
        </authorList>
    </citation>
    <scope>NUCLEOTIDE SEQUENCE [LARGE SCALE GENOMIC DNA]</scope>
    <source>
        <strain evidence="7 8">WP1</strain>
    </source>
</reference>
<feature type="compositionally biased region" description="Basic and acidic residues" evidence="4">
    <location>
        <begin position="264"/>
        <end position="279"/>
    </location>
</feature>
<feature type="domain" description="Resolvase/invertase-type recombinase catalytic" evidence="5">
    <location>
        <begin position="1"/>
        <end position="148"/>
    </location>
</feature>
<dbReference type="Gene3D" id="3.40.50.1390">
    <property type="entry name" value="Resolvase, N-terminal catalytic domain"/>
    <property type="match status" value="1"/>
</dbReference>
<evidence type="ECO:0000259" key="5">
    <source>
        <dbReference type="PROSITE" id="PS51736"/>
    </source>
</evidence>
<evidence type="ECO:0000256" key="4">
    <source>
        <dbReference type="SAM" id="MobiDB-lite"/>
    </source>
</evidence>
<dbReference type="Pfam" id="PF00239">
    <property type="entry name" value="Resolvase"/>
    <property type="match status" value="1"/>
</dbReference>
<dbReference type="PANTHER" id="PTHR30461:SF2">
    <property type="entry name" value="SERINE RECOMBINASE PINE-RELATED"/>
    <property type="match status" value="1"/>
</dbReference>
<organism evidence="7 8">
    <name type="scientific">Amycolatopsis albispora</name>
    <dbReference type="NCBI Taxonomy" id="1804986"/>
    <lineage>
        <taxon>Bacteria</taxon>
        <taxon>Bacillati</taxon>
        <taxon>Actinomycetota</taxon>
        <taxon>Actinomycetes</taxon>
        <taxon>Pseudonocardiales</taxon>
        <taxon>Pseudonocardiaceae</taxon>
        <taxon>Amycolatopsis</taxon>
    </lineage>
</organism>
<gene>
    <name evidence="7" type="ORF">A4R43_36790</name>
</gene>
<evidence type="ECO:0000256" key="2">
    <source>
        <dbReference type="ARBA" id="ARBA00023172"/>
    </source>
</evidence>
<evidence type="ECO:0000313" key="7">
    <source>
        <dbReference type="EMBL" id="AXB47329.1"/>
    </source>
</evidence>
<dbReference type="AlphaFoldDB" id="A0A344LH05"/>
<dbReference type="KEGG" id="aab:A4R43_36790"/>
<dbReference type="EMBL" id="CP015163">
    <property type="protein sequence ID" value="AXB47329.1"/>
    <property type="molecule type" value="Genomic_DNA"/>
</dbReference>
<sequence length="548" mass="61010">MIYARVSTEKQAGEEQTSIPDQLRRGREVCTVQGWDLVDEYVDPGVSGEALEERPEMMRLLHDAQLGRMDVVVAIDLRRIGREDFVFAQIFRALDTAEVWVHADGQLYDPENNTQRLMRGISAVVSSHDRRELLRKMANGQRARALVGGWPGGIPPYGRRLVWPGTSEGVRPKAVVELDPTEVEIVLTATELLVDGDGSGAVLSTGDVARRLNALGYRTRGGSGRPGSRVPQLWTADTVQWMLRNRALLGEVIWGKPGKPGRQRQRESRVRRTQVRRDGSPIYGEPIRMQLEPILTEQRFQQLQVALDRSAISHRSPNRVYPLSGAQTVCGNTLGGFYRNDRRNGRNYVCSNRKRPRPNEPKCSCVYLLADTLEAAVWAEVTALLSDRARLEQMAADFAALSERQAPDAGRRLAEVQRRAQRLEEAKVTQVADAMKAGLEMKLVAEAVARIEVELKDLQVEQARLQAAAQGEAAVRAQVATVGQLADHAAARLPQLGLADQHRVLQLLGAKITLMDQSKQPRLRIEGYLPELPQVDGPFLTRPVTHSR</sequence>
<protein>
    <submittedName>
        <fullName evidence="7">Uncharacterized protein</fullName>
    </submittedName>
</protein>
<dbReference type="InterPro" id="IPR038109">
    <property type="entry name" value="DNA_bind_recomb_sf"/>
</dbReference>
<feature type="region of interest" description="Disordered" evidence="4">
    <location>
        <begin position="255"/>
        <end position="281"/>
    </location>
</feature>
<dbReference type="InterPro" id="IPR050639">
    <property type="entry name" value="SSR_resolvase"/>
</dbReference>
<dbReference type="SUPFAM" id="SSF53041">
    <property type="entry name" value="Resolvase-like"/>
    <property type="match status" value="1"/>
</dbReference>
<dbReference type="Pfam" id="PF13408">
    <property type="entry name" value="Zn_ribbon_recom"/>
    <property type="match status" value="1"/>
</dbReference>
<evidence type="ECO:0000256" key="1">
    <source>
        <dbReference type="ARBA" id="ARBA00023125"/>
    </source>
</evidence>
<evidence type="ECO:0000313" key="8">
    <source>
        <dbReference type="Proteomes" id="UP000250434"/>
    </source>
</evidence>
<dbReference type="InterPro" id="IPR006119">
    <property type="entry name" value="Resolv_N"/>
</dbReference>
<proteinExistence type="predicted"/>
<dbReference type="Pfam" id="PF07508">
    <property type="entry name" value="Recombinase"/>
    <property type="match status" value="1"/>
</dbReference>
<dbReference type="InterPro" id="IPR025827">
    <property type="entry name" value="Zn_ribbon_recom_dom"/>
</dbReference>
<dbReference type="GO" id="GO:0000150">
    <property type="term" value="F:DNA strand exchange activity"/>
    <property type="evidence" value="ECO:0007669"/>
    <property type="project" value="InterPro"/>
</dbReference>
<dbReference type="Proteomes" id="UP000250434">
    <property type="component" value="Chromosome"/>
</dbReference>
<dbReference type="SMART" id="SM00857">
    <property type="entry name" value="Resolvase"/>
    <property type="match status" value="1"/>
</dbReference>
<dbReference type="InterPro" id="IPR036162">
    <property type="entry name" value="Resolvase-like_N_sf"/>
</dbReference>
<name>A0A344LH05_9PSEU</name>
<evidence type="ECO:0000259" key="6">
    <source>
        <dbReference type="PROSITE" id="PS51737"/>
    </source>
</evidence>
<keyword evidence="3" id="KW-0175">Coiled coil</keyword>
<dbReference type="InterPro" id="IPR011109">
    <property type="entry name" value="DNA_bind_recombinase_dom"/>
</dbReference>
<keyword evidence="2" id="KW-0233">DNA recombination</keyword>
<keyword evidence="8" id="KW-1185">Reference proteome</keyword>
<feature type="region of interest" description="Disordered" evidence="4">
    <location>
        <begin position="1"/>
        <end position="20"/>
    </location>
</feature>
<dbReference type="GO" id="GO:0003677">
    <property type="term" value="F:DNA binding"/>
    <property type="evidence" value="ECO:0007669"/>
    <property type="project" value="UniProtKB-KW"/>
</dbReference>
<dbReference type="PROSITE" id="PS51736">
    <property type="entry name" value="RECOMBINASES_3"/>
    <property type="match status" value="1"/>
</dbReference>
<dbReference type="Gene3D" id="3.90.1750.20">
    <property type="entry name" value="Putative Large Serine Recombinase, Chain B, Domain 2"/>
    <property type="match status" value="1"/>
</dbReference>
<evidence type="ECO:0000256" key="3">
    <source>
        <dbReference type="SAM" id="Coils"/>
    </source>
</evidence>
<dbReference type="PANTHER" id="PTHR30461">
    <property type="entry name" value="DNA-INVERTASE FROM LAMBDOID PROPHAGE"/>
    <property type="match status" value="1"/>
</dbReference>
<dbReference type="PROSITE" id="PS51737">
    <property type="entry name" value="RECOMBINASE_DNA_BIND"/>
    <property type="match status" value="1"/>
</dbReference>
<accession>A0A344LH05</accession>
<feature type="domain" description="Recombinase" evidence="6">
    <location>
        <begin position="156"/>
        <end position="313"/>
    </location>
</feature>